<evidence type="ECO:0000256" key="1">
    <source>
        <dbReference type="SAM" id="Phobius"/>
    </source>
</evidence>
<name>A0A6M0H1V3_9CLOT</name>
<dbReference type="Pfam" id="PF00498">
    <property type="entry name" value="FHA"/>
    <property type="match status" value="1"/>
</dbReference>
<keyword evidence="4" id="KW-1185">Reference proteome</keyword>
<dbReference type="SMART" id="SM00240">
    <property type="entry name" value="FHA"/>
    <property type="match status" value="1"/>
</dbReference>
<dbReference type="InterPro" id="IPR000253">
    <property type="entry name" value="FHA_dom"/>
</dbReference>
<keyword evidence="1" id="KW-1133">Transmembrane helix</keyword>
<feature type="transmembrane region" description="Helical" evidence="1">
    <location>
        <begin position="6"/>
        <end position="30"/>
    </location>
</feature>
<gene>
    <name evidence="3" type="ORF">G3M99_06410</name>
</gene>
<feature type="domain" description="FHA" evidence="2">
    <location>
        <begin position="74"/>
        <end position="123"/>
    </location>
</feature>
<keyword evidence="1" id="KW-0472">Membrane</keyword>
<accession>A0A6M0H1V3</accession>
<dbReference type="Gene3D" id="2.60.200.20">
    <property type="match status" value="1"/>
</dbReference>
<keyword evidence="1" id="KW-0812">Transmembrane</keyword>
<dbReference type="SUPFAM" id="SSF49879">
    <property type="entry name" value="SMAD/FHA domain"/>
    <property type="match status" value="1"/>
</dbReference>
<dbReference type="EMBL" id="JAAGPU010000009">
    <property type="protein sequence ID" value="NEU04497.1"/>
    <property type="molecule type" value="Genomic_DNA"/>
</dbReference>
<evidence type="ECO:0000313" key="3">
    <source>
        <dbReference type="EMBL" id="NEU04497.1"/>
    </source>
</evidence>
<organism evidence="3 4">
    <name type="scientific">Clostridium senegalense</name>
    <dbReference type="NCBI Taxonomy" id="1465809"/>
    <lineage>
        <taxon>Bacteria</taxon>
        <taxon>Bacillati</taxon>
        <taxon>Bacillota</taxon>
        <taxon>Clostridia</taxon>
        <taxon>Eubacteriales</taxon>
        <taxon>Clostridiaceae</taxon>
        <taxon>Clostridium</taxon>
    </lineage>
</organism>
<sequence length="146" mass="16691">MPMANLSFIFKIIIVIIIYCIIFYALKIMYKDVKNEGKKKPRKTSRLKFGLEIIKQGQNPNLQEGSVIPLNEQLTMGRAEDNTVVLKDKYASSHHMKIYMKNGEYILEDLKSTNGTFVNDRAVSNKIALKKGYIIKIGSSEFKVIN</sequence>
<protein>
    <submittedName>
        <fullName evidence="3">FHA domain-containing protein</fullName>
    </submittedName>
</protein>
<reference evidence="3 4" key="1">
    <citation type="submission" date="2020-02" db="EMBL/GenBank/DDBJ databases">
        <title>Genome assembly of a novel Clostridium senegalense strain.</title>
        <authorList>
            <person name="Gupta T.B."/>
            <person name="Jauregui R."/>
            <person name="Maclean P."/>
            <person name="Nawarathana A."/>
            <person name="Brightwell G."/>
        </authorList>
    </citation>
    <scope>NUCLEOTIDE SEQUENCE [LARGE SCALE GENOMIC DNA]</scope>
    <source>
        <strain evidence="3 4">AGRFS4</strain>
    </source>
</reference>
<evidence type="ECO:0000259" key="2">
    <source>
        <dbReference type="PROSITE" id="PS50006"/>
    </source>
</evidence>
<dbReference type="InterPro" id="IPR008984">
    <property type="entry name" value="SMAD_FHA_dom_sf"/>
</dbReference>
<proteinExistence type="predicted"/>
<dbReference type="AlphaFoldDB" id="A0A6M0H1V3"/>
<dbReference type="PROSITE" id="PS50006">
    <property type="entry name" value="FHA_DOMAIN"/>
    <property type="match status" value="1"/>
</dbReference>
<dbReference type="Proteomes" id="UP000481872">
    <property type="component" value="Unassembled WGS sequence"/>
</dbReference>
<evidence type="ECO:0000313" key="4">
    <source>
        <dbReference type="Proteomes" id="UP000481872"/>
    </source>
</evidence>
<dbReference type="InterPro" id="IPR050923">
    <property type="entry name" value="Cell_Proc_Reg/RNA_Proc"/>
</dbReference>
<comment type="caution">
    <text evidence="3">The sequence shown here is derived from an EMBL/GenBank/DDBJ whole genome shotgun (WGS) entry which is preliminary data.</text>
</comment>
<dbReference type="PANTHER" id="PTHR23308">
    <property type="entry name" value="NUCLEAR INHIBITOR OF PROTEIN PHOSPHATASE-1"/>
    <property type="match status" value="1"/>
</dbReference>